<evidence type="ECO:0000313" key="3">
    <source>
        <dbReference type="Proteomes" id="UP000183557"/>
    </source>
</evidence>
<name>A0A1I4AEE2_HALDA</name>
<evidence type="ECO:0000256" key="1">
    <source>
        <dbReference type="SAM" id="Phobius"/>
    </source>
</evidence>
<sequence length="98" mass="11675">MREYFNAFKRIKKIYLLNRKIWYYILGFIDISRLLLLGKGDYSIMLTSLYILSLTVLLTFLVLYSVDKVVRRVKKVENTTVSQEPLPTEMDFSHQSFK</sequence>
<dbReference type="Proteomes" id="UP000183557">
    <property type="component" value="Unassembled WGS sequence"/>
</dbReference>
<accession>A0A1I4AEE2</accession>
<keyword evidence="1" id="KW-1133">Transmembrane helix</keyword>
<evidence type="ECO:0000313" key="2">
    <source>
        <dbReference type="EMBL" id="SFK54089.1"/>
    </source>
</evidence>
<gene>
    <name evidence="2" type="ORF">SAMN04487936_11710</name>
</gene>
<dbReference type="AlphaFoldDB" id="A0A1I4AEE2"/>
<feature type="transmembrane region" description="Helical" evidence="1">
    <location>
        <begin position="21"/>
        <end position="38"/>
    </location>
</feature>
<keyword evidence="1" id="KW-0812">Transmembrane</keyword>
<protein>
    <submittedName>
        <fullName evidence="2">Uncharacterized protein</fullName>
    </submittedName>
</protein>
<keyword evidence="3" id="KW-1185">Reference proteome</keyword>
<proteinExistence type="predicted"/>
<reference evidence="3" key="1">
    <citation type="submission" date="2016-10" db="EMBL/GenBank/DDBJ databases">
        <authorList>
            <person name="Varghese N."/>
            <person name="Submissions S."/>
        </authorList>
    </citation>
    <scope>NUCLEOTIDE SEQUENCE [LARGE SCALE GENOMIC DNA]</scope>
    <source>
        <strain evidence="3">CGMCC 1.3704</strain>
    </source>
</reference>
<dbReference type="EMBL" id="FOSB01000017">
    <property type="protein sequence ID" value="SFK54089.1"/>
    <property type="molecule type" value="Genomic_DNA"/>
</dbReference>
<keyword evidence="1" id="KW-0472">Membrane</keyword>
<organism evidence="2 3">
    <name type="scientific">Halobacillus dabanensis</name>
    <dbReference type="NCBI Taxonomy" id="240302"/>
    <lineage>
        <taxon>Bacteria</taxon>
        <taxon>Bacillati</taxon>
        <taxon>Bacillota</taxon>
        <taxon>Bacilli</taxon>
        <taxon>Bacillales</taxon>
        <taxon>Bacillaceae</taxon>
        <taxon>Halobacillus</taxon>
    </lineage>
</organism>
<feature type="transmembrane region" description="Helical" evidence="1">
    <location>
        <begin position="44"/>
        <end position="66"/>
    </location>
</feature>